<gene>
    <name evidence="2" type="ORF">GEV37_13415</name>
</gene>
<accession>A0ABS8DUY9</accession>
<comment type="caution">
    <text evidence="2">The sequence shown here is derived from an EMBL/GenBank/DDBJ whole genome shotgun (WGS) entry which is preliminary data.</text>
</comment>
<dbReference type="Pfam" id="PF11932">
    <property type="entry name" value="DUF3450"/>
    <property type="match status" value="1"/>
</dbReference>
<protein>
    <submittedName>
        <fullName evidence="2">DUF3450 domain-containing protein</fullName>
    </submittedName>
</protein>
<name>A0ABS8DUY9_9GAMM</name>
<evidence type="ECO:0000256" key="1">
    <source>
        <dbReference type="SAM" id="Coils"/>
    </source>
</evidence>
<dbReference type="RefSeq" id="WP_227390772.1">
    <property type="nucleotide sequence ID" value="NZ_JBHSCJ010000002.1"/>
</dbReference>
<sequence>MSACVLVSVHAVASDETVNQAAQSVEAQQTQSALQQRIDEADEQTRADIEELRALERANRELDTTNATLDARLLGEAERLERLESALATVSETRASLPVIEQDMSNQLAAFIESDLPFQREERLARVQAPAGDSNVERIEQLLEAWRLELDYGRDIDHWRGRLTRENGAAREVDYLRVGRIGFYYLTPDGREGAVWDKQQGEWQPLDERERREVRNGLRIADEQRSPELLNLPLSITAEQEGQS</sequence>
<feature type="coiled-coil region" evidence="1">
    <location>
        <begin position="24"/>
        <end position="72"/>
    </location>
</feature>
<keyword evidence="1" id="KW-0175">Coiled coil</keyword>
<evidence type="ECO:0000313" key="3">
    <source>
        <dbReference type="Proteomes" id="UP001319882"/>
    </source>
</evidence>
<organism evidence="2 3">
    <name type="scientific">Vreelandella malpeensis</name>
    <dbReference type="NCBI Taxonomy" id="1172368"/>
    <lineage>
        <taxon>Bacteria</taxon>
        <taxon>Pseudomonadati</taxon>
        <taxon>Pseudomonadota</taxon>
        <taxon>Gammaproteobacteria</taxon>
        <taxon>Oceanospirillales</taxon>
        <taxon>Halomonadaceae</taxon>
        <taxon>Vreelandella</taxon>
    </lineage>
</organism>
<evidence type="ECO:0000313" key="2">
    <source>
        <dbReference type="EMBL" id="MCB8890112.1"/>
    </source>
</evidence>
<keyword evidence="3" id="KW-1185">Reference proteome</keyword>
<dbReference type="EMBL" id="WHVL01000005">
    <property type="protein sequence ID" value="MCB8890112.1"/>
    <property type="molecule type" value="Genomic_DNA"/>
</dbReference>
<dbReference type="Proteomes" id="UP001319882">
    <property type="component" value="Unassembled WGS sequence"/>
</dbReference>
<reference evidence="2 3" key="1">
    <citation type="journal article" date="2021" name="Sci. Rep.">
        <title>Genome analysis of a halophilic bacterium Halomonas malpeensis YU-PRIM-29(T) reveals its exopolysaccharide and pigment producing capabilities.</title>
        <authorList>
            <person name="Athmika"/>
            <person name="Ghate S.D."/>
            <person name="Arun A.B."/>
            <person name="Rao S.S."/>
            <person name="Kumar S.T.A."/>
            <person name="Kandiyil M.K."/>
            <person name="Saptami K."/>
            <person name="Rekha P.D."/>
        </authorList>
    </citation>
    <scope>NUCLEOTIDE SEQUENCE [LARGE SCALE GENOMIC DNA]</scope>
    <source>
        <strain evidence="3">prim 29</strain>
    </source>
</reference>
<proteinExistence type="predicted"/>
<dbReference type="InterPro" id="IPR016866">
    <property type="entry name" value="UCP028069"/>
</dbReference>